<reference evidence="2 3" key="1">
    <citation type="submission" date="2016-10" db="EMBL/GenBank/DDBJ databases">
        <authorList>
            <person name="de Groot N.N."/>
        </authorList>
    </citation>
    <scope>NUCLEOTIDE SEQUENCE [LARGE SCALE GENOMIC DNA]</scope>
    <source>
        <strain evidence="2 3">CGMCC 4.3491</strain>
    </source>
</reference>
<name>A0A1H3S545_9MICO</name>
<dbReference type="AlphaFoldDB" id="A0A1H3S545"/>
<dbReference type="Gene3D" id="2.40.30.10">
    <property type="entry name" value="Translation factors"/>
    <property type="match status" value="1"/>
</dbReference>
<keyword evidence="3" id="KW-1185">Reference proteome</keyword>
<dbReference type="Pfam" id="PF08021">
    <property type="entry name" value="FAD_binding_9"/>
    <property type="match status" value="1"/>
</dbReference>
<dbReference type="Pfam" id="PF04954">
    <property type="entry name" value="SIP"/>
    <property type="match status" value="1"/>
</dbReference>
<dbReference type="PANTHER" id="PTHR30157">
    <property type="entry name" value="FERRIC REDUCTASE, NADPH-DEPENDENT"/>
    <property type="match status" value="1"/>
</dbReference>
<dbReference type="InterPro" id="IPR039374">
    <property type="entry name" value="SIP_fam"/>
</dbReference>
<dbReference type="PROSITE" id="PS51384">
    <property type="entry name" value="FAD_FR"/>
    <property type="match status" value="1"/>
</dbReference>
<dbReference type="EMBL" id="FNPZ01000003">
    <property type="protein sequence ID" value="SDZ32910.1"/>
    <property type="molecule type" value="Genomic_DNA"/>
</dbReference>
<evidence type="ECO:0000313" key="3">
    <source>
        <dbReference type="Proteomes" id="UP000198891"/>
    </source>
</evidence>
<dbReference type="InterPro" id="IPR013113">
    <property type="entry name" value="SIP_FAD-bd"/>
</dbReference>
<dbReference type="InterPro" id="IPR007037">
    <property type="entry name" value="SIP_rossman_dom"/>
</dbReference>
<evidence type="ECO:0000313" key="2">
    <source>
        <dbReference type="EMBL" id="SDZ32910.1"/>
    </source>
</evidence>
<evidence type="ECO:0000259" key="1">
    <source>
        <dbReference type="PROSITE" id="PS51384"/>
    </source>
</evidence>
<dbReference type="OrthoDB" id="3291337at2"/>
<dbReference type="Proteomes" id="UP000198891">
    <property type="component" value="Unassembled WGS sequence"/>
</dbReference>
<gene>
    <name evidence="2" type="ORF">SAMN05216554_3306</name>
</gene>
<protein>
    <submittedName>
        <fullName evidence="2">NADPH-dependent ferric siderophore reductase, contains FAD-binding and SIP domains</fullName>
    </submittedName>
</protein>
<organism evidence="2 3">
    <name type="scientific">Herbiconiux ginsengi</name>
    <dbReference type="NCBI Taxonomy" id="381665"/>
    <lineage>
        <taxon>Bacteria</taxon>
        <taxon>Bacillati</taxon>
        <taxon>Actinomycetota</taxon>
        <taxon>Actinomycetes</taxon>
        <taxon>Micrococcales</taxon>
        <taxon>Microbacteriaceae</taxon>
        <taxon>Herbiconiux</taxon>
    </lineage>
</organism>
<proteinExistence type="predicted"/>
<dbReference type="InterPro" id="IPR039261">
    <property type="entry name" value="FNR_nucleotide-bd"/>
</dbReference>
<dbReference type="PANTHER" id="PTHR30157:SF0">
    <property type="entry name" value="NADPH-DEPENDENT FERRIC-CHELATE REDUCTASE"/>
    <property type="match status" value="1"/>
</dbReference>
<dbReference type="InterPro" id="IPR017927">
    <property type="entry name" value="FAD-bd_FR_type"/>
</dbReference>
<dbReference type="CDD" id="cd06193">
    <property type="entry name" value="siderophore_interacting"/>
    <property type="match status" value="1"/>
</dbReference>
<dbReference type="Gene3D" id="3.40.50.80">
    <property type="entry name" value="Nucleotide-binding domain of ferredoxin-NADP reductase (FNR) module"/>
    <property type="match status" value="1"/>
</dbReference>
<dbReference type="SUPFAM" id="SSF63380">
    <property type="entry name" value="Riboflavin synthase domain-like"/>
    <property type="match status" value="1"/>
</dbReference>
<dbReference type="STRING" id="381665.SAMN05216554_3306"/>
<dbReference type="RefSeq" id="WP_092555732.1">
    <property type="nucleotide sequence ID" value="NZ_FNPZ01000003.1"/>
</dbReference>
<feature type="domain" description="FAD-binding FR-type" evidence="1">
    <location>
        <begin position="18"/>
        <end position="157"/>
    </location>
</feature>
<dbReference type="InterPro" id="IPR017938">
    <property type="entry name" value="Riboflavin_synthase-like_b-brl"/>
</dbReference>
<dbReference type="GO" id="GO:0016491">
    <property type="term" value="F:oxidoreductase activity"/>
    <property type="evidence" value="ECO:0007669"/>
    <property type="project" value="InterPro"/>
</dbReference>
<sequence length="325" mass="36082">MLTYAASSETVRDKRPSYRPYRATVARIVQVSPSFKRVTFTGEEFATFGSAGLDQRIKVVLPHADGGYGECGWFDPDVLAAGTWYQRWRELDESERNPFRTYTVRAIRQAERELDVDFVVHDEGHDAPAGPAANWLARAKEGDEIVIVGPDDLSVDYRLGLDWRPGDAIDYLLAGDETAAPAICSILESLPAGTRAHAFIEVPHPDDAVDISTDADVSVTWLGRASGNPDLQDAVRAWVGEHRDRIAPALAAEEQELADIDVDVEMLWDSPEPDAEHPSTNFYAWLAGESACIKAMRRLLVTEVGVDRHRVAFMGYWRRGKAEAQ</sequence>
<accession>A0A1H3S545</accession>